<sequence>MVLMNTGLWKEYYTKEHMFSTSARDSWSLPDLQPLPGASTPNRGPYSIQANSPDRLLQYAYAVIQHTLLSGSLRGQIIREALESLQRITIRLRKTNPLIPPFSETKTYFWIQVVHGAIQLFRAALENSTTEKSILDIPSSRLSAASFNALFNLNPDTWKDYYSEGVWNSIAARMAFVPPDIKPLPNVITIASKSQEHAALFNQMESALLQEDSGCQASNVCPSKQSGPSKMQMHLRFFVGHDTDQIGNIALKQIETISGAQVDSVTQKTFWIQMFLIAVTRTRNKEQLTDRGSSKERTISFEELILDNLYLVYENLHCLYYTPEIWNSEEASPVMIAPDKRSMPGFIASPENNSLDDALYSWL</sequence>
<evidence type="ECO:0000313" key="2">
    <source>
        <dbReference type="Proteomes" id="UP001147695"/>
    </source>
</evidence>
<proteinExistence type="predicted"/>
<dbReference type="Proteomes" id="UP001147695">
    <property type="component" value="Unassembled WGS sequence"/>
</dbReference>
<reference evidence="1" key="1">
    <citation type="submission" date="2022-12" db="EMBL/GenBank/DDBJ databases">
        <authorList>
            <person name="Petersen C."/>
        </authorList>
    </citation>
    <scope>NUCLEOTIDE SEQUENCE</scope>
    <source>
        <strain evidence="1">IBT 35673</strain>
    </source>
</reference>
<name>A0A9W9QE23_PENBR</name>
<comment type="caution">
    <text evidence="1">The sequence shown here is derived from an EMBL/GenBank/DDBJ whole genome shotgun (WGS) entry which is preliminary data.</text>
</comment>
<dbReference type="AlphaFoldDB" id="A0A9W9QE23"/>
<evidence type="ECO:0000313" key="1">
    <source>
        <dbReference type="EMBL" id="KAJ5329422.1"/>
    </source>
</evidence>
<accession>A0A9W9QE23</accession>
<organism evidence="1 2">
    <name type="scientific">Penicillium brevicompactum</name>
    <dbReference type="NCBI Taxonomy" id="5074"/>
    <lineage>
        <taxon>Eukaryota</taxon>
        <taxon>Fungi</taxon>
        <taxon>Dikarya</taxon>
        <taxon>Ascomycota</taxon>
        <taxon>Pezizomycotina</taxon>
        <taxon>Eurotiomycetes</taxon>
        <taxon>Eurotiomycetidae</taxon>
        <taxon>Eurotiales</taxon>
        <taxon>Aspergillaceae</taxon>
        <taxon>Penicillium</taxon>
    </lineage>
</organism>
<dbReference type="EMBL" id="JAPZBQ010000005">
    <property type="protein sequence ID" value="KAJ5329422.1"/>
    <property type="molecule type" value="Genomic_DNA"/>
</dbReference>
<protein>
    <submittedName>
        <fullName evidence="1">Small GTPase superfamily ARF/SAR type</fullName>
    </submittedName>
</protein>
<reference evidence="1" key="2">
    <citation type="journal article" date="2023" name="IMA Fungus">
        <title>Comparative genomic study of the Penicillium genus elucidates a diverse pangenome and 15 lateral gene transfer events.</title>
        <authorList>
            <person name="Petersen C."/>
            <person name="Sorensen T."/>
            <person name="Nielsen M.R."/>
            <person name="Sondergaard T.E."/>
            <person name="Sorensen J.L."/>
            <person name="Fitzpatrick D.A."/>
            <person name="Frisvad J.C."/>
            <person name="Nielsen K.L."/>
        </authorList>
    </citation>
    <scope>NUCLEOTIDE SEQUENCE</scope>
    <source>
        <strain evidence="1">IBT 35673</strain>
    </source>
</reference>
<gene>
    <name evidence="1" type="ORF">N7452_009812</name>
</gene>